<proteinExistence type="predicted"/>
<gene>
    <name evidence="1" type="ORF">PFISCL1PPCAC_7767</name>
</gene>
<sequence length="81" mass="8739">ETAFGLRETDCDCGLSHGLKEGCQSEDESYGNSINPAYSSGFHTRSGSCHSKEPEMNTSTVHAVSSSDTRLAPVIVRVAFW</sequence>
<dbReference type="EMBL" id="BTSY01000002">
    <property type="protein sequence ID" value="GMT16470.1"/>
    <property type="molecule type" value="Genomic_DNA"/>
</dbReference>
<accession>A0AAV5VEX4</accession>
<comment type="caution">
    <text evidence="1">The sequence shown here is derived from an EMBL/GenBank/DDBJ whole genome shotgun (WGS) entry which is preliminary data.</text>
</comment>
<evidence type="ECO:0000313" key="2">
    <source>
        <dbReference type="Proteomes" id="UP001432322"/>
    </source>
</evidence>
<organism evidence="1 2">
    <name type="scientific">Pristionchus fissidentatus</name>
    <dbReference type="NCBI Taxonomy" id="1538716"/>
    <lineage>
        <taxon>Eukaryota</taxon>
        <taxon>Metazoa</taxon>
        <taxon>Ecdysozoa</taxon>
        <taxon>Nematoda</taxon>
        <taxon>Chromadorea</taxon>
        <taxon>Rhabditida</taxon>
        <taxon>Rhabditina</taxon>
        <taxon>Diplogasteromorpha</taxon>
        <taxon>Diplogasteroidea</taxon>
        <taxon>Neodiplogasteridae</taxon>
        <taxon>Pristionchus</taxon>
    </lineage>
</organism>
<dbReference type="Proteomes" id="UP001432322">
    <property type="component" value="Unassembled WGS sequence"/>
</dbReference>
<dbReference type="AlphaFoldDB" id="A0AAV5VEX4"/>
<name>A0AAV5VEX4_9BILA</name>
<keyword evidence="2" id="KW-1185">Reference proteome</keyword>
<feature type="non-terminal residue" evidence="1">
    <location>
        <position position="1"/>
    </location>
</feature>
<reference evidence="1" key="1">
    <citation type="submission" date="2023-10" db="EMBL/GenBank/DDBJ databases">
        <title>Genome assembly of Pristionchus species.</title>
        <authorList>
            <person name="Yoshida K."/>
            <person name="Sommer R.J."/>
        </authorList>
    </citation>
    <scope>NUCLEOTIDE SEQUENCE</scope>
    <source>
        <strain evidence="1">RS5133</strain>
    </source>
</reference>
<protein>
    <submittedName>
        <fullName evidence="1">Uncharacterized protein</fullName>
    </submittedName>
</protein>
<evidence type="ECO:0000313" key="1">
    <source>
        <dbReference type="EMBL" id="GMT16470.1"/>
    </source>
</evidence>